<proteinExistence type="predicted"/>
<gene>
    <name evidence="17" type="primary">accC_3</name>
    <name evidence="17" type="ORF">GCM10023165_24250</name>
</gene>
<keyword evidence="9 13" id="KW-0067">ATP-binding</keyword>
<evidence type="ECO:0000313" key="18">
    <source>
        <dbReference type="Proteomes" id="UP001500975"/>
    </source>
</evidence>
<feature type="domain" description="Biotin carboxylation" evidence="16">
    <location>
        <begin position="1"/>
        <end position="440"/>
    </location>
</feature>
<feature type="domain" description="ATP-grasp" evidence="15">
    <location>
        <begin position="114"/>
        <end position="311"/>
    </location>
</feature>
<keyword evidence="8 13" id="KW-0547">Nucleotide-binding</keyword>
<keyword evidence="7" id="KW-0479">Metal-binding</keyword>
<sequence>MANRGEIAVRIQRACRELGIQTIQVYSEADRDSMAVQMADIAVCIGPARSSESYLNAVRVVEAARSMGADAIHPGYGFLSENAAFARRCEEEGLVFIGPPGEVIATMGDKASARAMAVAAGVPVTPGSSGVVASAAAALDVAGSLGYPVILKAVAGGGGRGMRVVEREAELAAHFEAASREAKAAFGDGAMYVEKYLVGIRHVEIQILSDGERVLHLGERDCSSQRRNQKLVEESPSPGLSEALRVEMGEAAVRLCRHVGYRSAGTIECIVEPASQRFYFMEMNTRVQVEHPVTECVTGIDIVKEQIRIAAGERLSFRQDDVQLRGHAIECRINAEDPERAFAPSPGRVESLRLPGGPGVRVDSHVFAGYVVPPNYDSLIAKLVCWGADRDEALARMQRALAELRVEGVSTTAPFLARLLACDTFRRGAVHTRFVERFIQESTP</sequence>
<evidence type="ECO:0000259" key="16">
    <source>
        <dbReference type="PROSITE" id="PS50979"/>
    </source>
</evidence>
<evidence type="ECO:0000256" key="5">
    <source>
        <dbReference type="ARBA" id="ARBA00017242"/>
    </source>
</evidence>
<keyword evidence="14" id="KW-0443">Lipid metabolism</keyword>
<dbReference type="PROSITE" id="PS50979">
    <property type="entry name" value="BC"/>
    <property type="match status" value="1"/>
</dbReference>
<dbReference type="Gene3D" id="3.30.470.20">
    <property type="entry name" value="ATP-grasp fold, B domain"/>
    <property type="match status" value="1"/>
</dbReference>
<keyword evidence="14" id="KW-0092">Biotin</keyword>
<evidence type="ECO:0000313" key="17">
    <source>
        <dbReference type="EMBL" id="GAA4342484.1"/>
    </source>
</evidence>
<name>A0ABP8HQ20_9BURK</name>
<evidence type="ECO:0000256" key="12">
    <source>
        <dbReference type="ARBA" id="ARBA00048600"/>
    </source>
</evidence>
<evidence type="ECO:0000256" key="10">
    <source>
        <dbReference type="ARBA" id="ARBA00022842"/>
    </source>
</evidence>
<dbReference type="InterPro" id="IPR011761">
    <property type="entry name" value="ATP-grasp"/>
</dbReference>
<evidence type="ECO:0000256" key="2">
    <source>
        <dbReference type="ARBA" id="ARBA00004956"/>
    </source>
</evidence>
<dbReference type="SUPFAM" id="SSF51246">
    <property type="entry name" value="Rudiment single hybrid motif"/>
    <property type="match status" value="1"/>
</dbReference>
<evidence type="ECO:0000256" key="13">
    <source>
        <dbReference type="PROSITE-ProRule" id="PRU00409"/>
    </source>
</evidence>
<keyword evidence="14" id="KW-0276">Fatty acid metabolism</keyword>
<dbReference type="SMART" id="SM00878">
    <property type="entry name" value="Biotin_carb_C"/>
    <property type="match status" value="1"/>
</dbReference>
<evidence type="ECO:0000256" key="8">
    <source>
        <dbReference type="ARBA" id="ARBA00022741"/>
    </source>
</evidence>
<evidence type="ECO:0000259" key="15">
    <source>
        <dbReference type="PROSITE" id="PS50975"/>
    </source>
</evidence>
<dbReference type="InterPro" id="IPR011054">
    <property type="entry name" value="Rudment_hybrid_motif"/>
</dbReference>
<dbReference type="InterPro" id="IPR051602">
    <property type="entry name" value="ACC_Biotin_Carboxylase"/>
</dbReference>
<dbReference type="Pfam" id="PF00289">
    <property type="entry name" value="Biotin_carb_N"/>
    <property type="match status" value="1"/>
</dbReference>
<dbReference type="EC" id="6.3.4.14" evidence="4 14"/>
<comment type="pathway">
    <text evidence="2 14">Lipid metabolism; malonyl-CoA biosynthesis; malonyl-CoA from acetyl-CoA: step 1/1.</text>
</comment>
<keyword evidence="6 14" id="KW-0436">Ligase</keyword>
<dbReference type="InterPro" id="IPR005482">
    <property type="entry name" value="Biotin_COase_C"/>
</dbReference>
<organism evidence="17 18">
    <name type="scientific">Variovorax defluvii</name>
    <dbReference type="NCBI Taxonomy" id="913761"/>
    <lineage>
        <taxon>Bacteria</taxon>
        <taxon>Pseudomonadati</taxon>
        <taxon>Pseudomonadota</taxon>
        <taxon>Betaproteobacteria</taxon>
        <taxon>Burkholderiales</taxon>
        <taxon>Comamonadaceae</taxon>
        <taxon>Variovorax</taxon>
    </lineage>
</organism>
<dbReference type="PANTHER" id="PTHR48095:SF2">
    <property type="entry name" value="BIOTIN CARBOXYLASE, CHLOROPLASTIC"/>
    <property type="match status" value="1"/>
</dbReference>
<dbReference type="Pfam" id="PF02785">
    <property type="entry name" value="Biotin_carb_C"/>
    <property type="match status" value="1"/>
</dbReference>
<dbReference type="SUPFAM" id="SSF56059">
    <property type="entry name" value="Glutathione synthetase ATP-binding domain-like"/>
    <property type="match status" value="1"/>
</dbReference>
<dbReference type="InterPro" id="IPR016185">
    <property type="entry name" value="PreATP-grasp_dom_sf"/>
</dbReference>
<dbReference type="EMBL" id="BAABGJ010000020">
    <property type="protein sequence ID" value="GAA4342484.1"/>
    <property type="molecule type" value="Genomic_DNA"/>
</dbReference>
<evidence type="ECO:0000256" key="11">
    <source>
        <dbReference type="ARBA" id="ARBA00033786"/>
    </source>
</evidence>
<evidence type="ECO:0000256" key="1">
    <source>
        <dbReference type="ARBA" id="ARBA00003761"/>
    </source>
</evidence>
<dbReference type="PROSITE" id="PS50975">
    <property type="entry name" value="ATP_GRASP"/>
    <property type="match status" value="1"/>
</dbReference>
<keyword evidence="14" id="KW-0275">Fatty acid biosynthesis</keyword>
<comment type="function">
    <text evidence="1 14">This protein is a component of the acetyl coenzyme A carboxylase complex; first, biotin carboxylase catalyzes the carboxylation of the carrier protein and then the transcarboxylase transfers the carboxyl group to form malonyl-CoA.</text>
</comment>
<comment type="catalytic activity">
    <reaction evidence="12 14">
        <text>N(6)-biotinyl-L-lysyl-[protein] + hydrogencarbonate + ATP = N(6)-carboxybiotinyl-L-lysyl-[protein] + ADP + phosphate + H(+)</text>
        <dbReference type="Rhea" id="RHEA:13501"/>
        <dbReference type="Rhea" id="RHEA-COMP:10505"/>
        <dbReference type="Rhea" id="RHEA-COMP:10506"/>
        <dbReference type="ChEBI" id="CHEBI:15378"/>
        <dbReference type="ChEBI" id="CHEBI:17544"/>
        <dbReference type="ChEBI" id="CHEBI:30616"/>
        <dbReference type="ChEBI" id="CHEBI:43474"/>
        <dbReference type="ChEBI" id="CHEBI:83144"/>
        <dbReference type="ChEBI" id="CHEBI:83145"/>
        <dbReference type="ChEBI" id="CHEBI:456216"/>
        <dbReference type="EC" id="6.3.4.14"/>
    </reaction>
</comment>
<dbReference type="NCBIfam" id="TIGR00514">
    <property type="entry name" value="accC"/>
    <property type="match status" value="1"/>
</dbReference>
<keyword evidence="18" id="KW-1185">Reference proteome</keyword>
<dbReference type="InterPro" id="IPR011764">
    <property type="entry name" value="Biotin_carboxylation_dom"/>
</dbReference>
<dbReference type="InterPro" id="IPR004549">
    <property type="entry name" value="Acetyl_CoA_COase_biotin_COase"/>
</dbReference>
<evidence type="ECO:0000256" key="3">
    <source>
        <dbReference type="ARBA" id="ARBA00011750"/>
    </source>
</evidence>
<evidence type="ECO:0000256" key="7">
    <source>
        <dbReference type="ARBA" id="ARBA00022723"/>
    </source>
</evidence>
<keyword evidence="10" id="KW-0460">Magnesium</keyword>
<dbReference type="InterPro" id="IPR005479">
    <property type="entry name" value="CPAse_ATP-bd"/>
</dbReference>
<dbReference type="SUPFAM" id="SSF52440">
    <property type="entry name" value="PreATP-grasp domain"/>
    <property type="match status" value="1"/>
</dbReference>
<evidence type="ECO:0000256" key="6">
    <source>
        <dbReference type="ARBA" id="ARBA00022598"/>
    </source>
</evidence>
<comment type="subunit">
    <text evidence="3 14">Acetyl-CoA carboxylase is a heterohexamer of biotin carboxyl carrier protein, biotin carboxylase and the two subunits of carboxyl transferase in a 2:2 complex.</text>
</comment>
<accession>A0ABP8HQ20</accession>
<evidence type="ECO:0000256" key="14">
    <source>
        <dbReference type="RuleBase" id="RU365063"/>
    </source>
</evidence>
<dbReference type="InterPro" id="IPR005481">
    <property type="entry name" value="BC-like_N"/>
</dbReference>
<protein>
    <recommendedName>
        <fullName evidence="5 14">Biotin carboxylase</fullName>
        <ecNumber evidence="4 14">6.3.4.14</ecNumber>
    </recommendedName>
    <alternativeName>
        <fullName evidence="11 14">Acetyl-coenzyme A carboxylase biotin carboxylase subunit A</fullName>
    </alternativeName>
</protein>
<dbReference type="Proteomes" id="UP001500975">
    <property type="component" value="Unassembled WGS sequence"/>
</dbReference>
<evidence type="ECO:0000256" key="9">
    <source>
        <dbReference type="ARBA" id="ARBA00022840"/>
    </source>
</evidence>
<dbReference type="Pfam" id="PF02786">
    <property type="entry name" value="CPSase_L_D2"/>
    <property type="match status" value="1"/>
</dbReference>
<dbReference type="PROSITE" id="PS00867">
    <property type="entry name" value="CPSASE_2"/>
    <property type="match status" value="1"/>
</dbReference>
<reference evidence="18" key="1">
    <citation type="journal article" date="2019" name="Int. J. Syst. Evol. Microbiol.">
        <title>The Global Catalogue of Microorganisms (GCM) 10K type strain sequencing project: providing services to taxonomists for standard genome sequencing and annotation.</title>
        <authorList>
            <consortium name="The Broad Institute Genomics Platform"/>
            <consortium name="The Broad Institute Genome Sequencing Center for Infectious Disease"/>
            <person name="Wu L."/>
            <person name="Ma J."/>
        </authorList>
    </citation>
    <scope>NUCLEOTIDE SEQUENCE [LARGE SCALE GENOMIC DNA]</scope>
    <source>
        <strain evidence="18">JCM 17804</strain>
    </source>
</reference>
<comment type="caution">
    <text evidence="17">The sequence shown here is derived from an EMBL/GenBank/DDBJ whole genome shotgun (WGS) entry which is preliminary data.</text>
</comment>
<evidence type="ECO:0000256" key="4">
    <source>
        <dbReference type="ARBA" id="ARBA00013263"/>
    </source>
</evidence>
<keyword evidence="14" id="KW-0444">Lipid biosynthesis</keyword>
<dbReference type="PANTHER" id="PTHR48095">
    <property type="entry name" value="PYRUVATE CARBOXYLASE SUBUNIT A"/>
    <property type="match status" value="1"/>
</dbReference>
<dbReference type="NCBIfam" id="NF006367">
    <property type="entry name" value="PRK08591.1"/>
    <property type="match status" value="1"/>
</dbReference>